<dbReference type="InterPro" id="IPR052156">
    <property type="entry name" value="BCAA_Transport_ATP-bd_LivF"/>
</dbReference>
<dbReference type="PANTHER" id="PTHR43820">
    <property type="entry name" value="HIGH-AFFINITY BRANCHED-CHAIN AMINO ACID TRANSPORT ATP-BINDING PROTEIN LIVF"/>
    <property type="match status" value="1"/>
</dbReference>
<dbReference type="Proteomes" id="UP001058860">
    <property type="component" value="Chromosome"/>
</dbReference>
<keyword evidence="3" id="KW-0547">Nucleotide-binding</keyword>
<accession>A0ABY5PP63</accession>
<feature type="domain" description="AAA+ ATPase" evidence="6">
    <location>
        <begin position="27"/>
        <end position="213"/>
    </location>
</feature>
<organism evidence="7 8">
    <name type="scientific">Svornostia abyssi</name>
    <dbReference type="NCBI Taxonomy" id="2898438"/>
    <lineage>
        <taxon>Bacteria</taxon>
        <taxon>Bacillati</taxon>
        <taxon>Actinomycetota</taxon>
        <taxon>Thermoleophilia</taxon>
        <taxon>Solirubrobacterales</taxon>
        <taxon>Baekduiaceae</taxon>
        <taxon>Svornostia</taxon>
    </lineage>
</organism>
<dbReference type="SMART" id="SM00382">
    <property type="entry name" value="AAA"/>
    <property type="match status" value="1"/>
</dbReference>
<dbReference type="InterPro" id="IPR027417">
    <property type="entry name" value="P-loop_NTPase"/>
</dbReference>
<dbReference type="Pfam" id="PF00005">
    <property type="entry name" value="ABC_tran"/>
    <property type="match status" value="1"/>
</dbReference>
<dbReference type="GO" id="GO:0005524">
    <property type="term" value="F:ATP binding"/>
    <property type="evidence" value="ECO:0007669"/>
    <property type="project" value="UniProtKB-KW"/>
</dbReference>
<keyword evidence="2" id="KW-0813">Transport</keyword>
<dbReference type="CDD" id="cd03224">
    <property type="entry name" value="ABC_TM1139_LivF_branched"/>
    <property type="match status" value="1"/>
</dbReference>
<gene>
    <name evidence="7" type="ORF">LRS13_11935</name>
</gene>
<sequence>MKLVADNLVAAHGQTTALFGISLDIDAGGRTAVLGRNGVGKTSLMNALMGVLPLRSGRVEFNGDDITKVPRWERVKLGLGYIPQERSGFPQMTVKENLAVIMESRKGGKPSDIDEVLDLFPRLKPLLKRPAVFLSGGQRQQLAIARALLTKPKMLLLDEPTEGIQPSIVAEIEESILEFHARDGLGIMVAEQYVEMALRMADAYVVLEAGIVVHEGQTADLSAEDASKLLAI</sequence>
<proteinExistence type="inferred from homology"/>
<keyword evidence="8" id="KW-1185">Reference proteome</keyword>
<dbReference type="EMBL" id="CP088295">
    <property type="protein sequence ID" value="UUY06185.1"/>
    <property type="molecule type" value="Genomic_DNA"/>
</dbReference>
<evidence type="ECO:0000256" key="3">
    <source>
        <dbReference type="ARBA" id="ARBA00022741"/>
    </source>
</evidence>
<dbReference type="PANTHER" id="PTHR43820:SF5">
    <property type="entry name" value="HIGH-AFFINITY BRANCHED-CHAIN AMINO ACID TRANSPORT ATP-BINDING PROTEIN"/>
    <property type="match status" value="1"/>
</dbReference>
<keyword evidence="4 7" id="KW-0067">ATP-binding</keyword>
<evidence type="ECO:0000256" key="2">
    <source>
        <dbReference type="ARBA" id="ARBA00022448"/>
    </source>
</evidence>
<dbReference type="Gene3D" id="3.40.50.300">
    <property type="entry name" value="P-loop containing nucleotide triphosphate hydrolases"/>
    <property type="match status" value="1"/>
</dbReference>
<evidence type="ECO:0000313" key="8">
    <source>
        <dbReference type="Proteomes" id="UP001058860"/>
    </source>
</evidence>
<protein>
    <submittedName>
        <fullName evidence="7">ATP-binding cassette domain-containing protein</fullName>
    </submittedName>
</protein>
<evidence type="ECO:0000256" key="5">
    <source>
        <dbReference type="ARBA" id="ARBA00022970"/>
    </source>
</evidence>
<evidence type="ECO:0000256" key="4">
    <source>
        <dbReference type="ARBA" id="ARBA00022840"/>
    </source>
</evidence>
<dbReference type="RefSeq" id="WP_353866612.1">
    <property type="nucleotide sequence ID" value="NZ_CP088295.1"/>
</dbReference>
<evidence type="ECO:0000256" key="1">
    <source>
        <dbReference type="ARBA" id="ARBA00005417"/>
    </source>
</evidence>
<comment type="similarity">
    <text evidence="1">Belongs to the ABC transporter superfamily.</text>
</comment>
<reference evidence="8" key="1">
    <citation type="submission" date="2021-11" db="EMBL/GenBank/DDBJ databases">
        <title>Cultivation dependent microbiological survey of springs from the worlds oldest radium mine currently devoted to the extraction of radon-saturated water.</title>
        <authorList>
            <person name="Kapinusova G."/>
            <person name="Smrhova T."/>
            <person name="Strejcek M."/>
            <person name="Suman J."/>
            <person name="Jani K."/>
            <person name="Pajer P."/>
            <person name="Uhlik O."/>
        </authorList>
    </citation>
    <scope>NUCLEOTIDE SEQUENCE [LARGE SCALE GENOMIC DNA]</scope>
    <source>
        <strain evidence="8">J379</strain>
    </source>
</reference>
<evidence type="ECO:0000313" key="7">
    <source>
        <dbReference type="EMBL" id="UUY06185.1"/>
    </source>
</evidence>
<evidence type="ECO:0000259" key="6">
    <source>
        <dbReference type="SMART" id="SM00382"/>
    </source>
</evidence>
<name>A0ABY5PP63_9ACTN</name>
<keyword evidence="5" id="KW-0029">Amino-acid transport</keyword>
<dbReference type="SUPFAM" id="SSF52540">
    <property type="entry name" value="P-loop containing nucleoside triphosphate hydrolases"/>
    <property type="match status" value="1"/>
</dbReference>
<dbReference type="InterPro" id="IPR003439">
    <property type="entry name" value="ABC_transporter-like_ATP-bd"/>
</dbReference>
<dbReference type="InterPro" id="IPR003593">
    <property type="entry name" value="AAA+_ATPase"/>
</dbReference>